<reference evidence="2" key="1">
    <citation type="submission" date="2021-06" db="EMBL/GenBank/DDBJ databases">
        <authorList>
            <person name="Hodson N. C."/>
            <person name="Mongue J. A."/>
            <person name="Jaron S. K."/>
        </authorList>
    </citation>
    <scope>NUCLEOTIDE SEQUENCE</scope>
</reference>
<dbReference type="Proteomes" id="UP000708208">
    <property type="component" value="Unassembled WGS sequence"/>
</dbReference>
<protein>
    <submittedName>
        <fullName evidence="2">Uncharacterized protein</fullName>
    </submittedName>
</protein>
<evidence type="ECO:0000313" key="2">
    <source>
        <dbReference type="EMBL" id="CAG7722012.1"/>
    </source>
</evidence>
<name>A0A8J2NX52_9HEXA</name>
<keyword evidence="1" id="KW-0732">Signal</keyword>
<feature type="chain" id="PRO_5035312890" evidence="1">
    <location>
        <begin position="21"/>
        <end position="75"/>
    </location>
</feature>
<evidence type="ECO:0000313" key="3">
    <source>
        <dbReference type="Proteomes" id="UP000708208"/>
    </source>
</evidence>
<evidence type="ECO:0000256" key="1">
    <source>
        <dbReference type="SAM" id="SignalP"/>
    </source>
</evidence>
<feature type="signal peptide" evidence="1">
    <location>
        <begin position="1"/>
        <end position="20"/>
    </location>
</feature>
<gene>
    <name evidence="2" type="ORF">AFUS01_LOCUS11189</name>
</gene>
<organism evidence="2 3">
    <name type="scientific">Allacma fusca</name>
    <dbReference type="NCBI Taxonomy" id="39272"/>
    <lineage>
        <taxon>Eukaryota</taxon>
        <taxon>Metazoa</taxon>
        <taxon>Ecdysozoa</taxon>
        <taxon>Arthropoda</taxon>
        <taxon>Hexapoda</taxon>
        <taxon>Collembola</taxon>
        <taxon>Symphypleona</taxon>
        <taxon>Sminthuridae</taxon>
        <taxon>Allacma</taxon>
    </lineage>
</organism>
<dbReference type="AlphaFoldDB" id="A0A8J2NX52"/>
<dbReference type="EMBL" id="CAJVCH010085368">
    <property type="protein sequence ID" value="CAG7722012.1"/>
    <property type="molecule type" value="Genomic_DNA"/>
</dbReference>
<proteinExistence type="predicted"/>
<comment type="caution">
    <text evidence="2">The sequence shown here is derived from an EMBL/GenBank/DDBJ whole genome shotgun (WGS) entry which is preliminary data.</text>
</comment>
<sequence>MFSSWTVFLLITLSLMQVDSSSVYPKLTVTSDETAILDSPLNFYATLNNPEKSEYIISWQENWPYERDKLVVSKT</sequence>
<keyword evidence="3" id="KW-1185">Reference proteome</keyword>
<accession>A0A8J2NX52</accession>